<dbReference type="Proteomes" id="UP001140949">
    <property type="component" value="Unassembled WGS sequence"/>
</dbReference>
<dbReference type="FunFam" id="1.20.120.1900:FF:000008">
    <property type="entry name" value="Gamma-tubulin complex component"/>
    <property type="match status" value="1"/>
</dbReference>
<evidence type="ECO:0000256" key="5">
    <source>
        <dbReference type="RuleBase" id="RU363050"/>
    </source>
</evidence>
<protein>
    <recommendedName>
        <fullName evidence="5">Gamma-tubulin complex component</fullName>
    </recommendedName>
</protein>
<dbReference type="PANTHER" id="PTHR19302">
    <property type="entry name" value="GAMMA TUBULIN COMPLEX PROTEIN"/>
    <property type="match status" value="1"/>
</dbReference>
<dbReference type="InterPro" id="IPR041470">
    <property type="entry name" value="GCP_N"/>
</dbReference>
<dbReference type="EMBL" id="JANAVB010011000">
    <property type="protein sequence ID" value="KAJ6837971.1"/>
    <property type="molecule type" value="Genomic_DNA"/>
</dbReference>
<accession>A0AAX6HBL4</accession>
<comment type="caution">
    <text evidence="8">The sequence shown here is derived from an EMBL/GenBank/DDBJ whole genome shotgun (WGS) entry which is preliminary data.</text>
</comment>
<evidence type="ECO:0000313" key="9">
    <source>
        <dbReference type="Proteomes" id="UP001140949"/>
    </source>
</evidence>
<feature type="domain" description="Gamma tubulin complex component C-terminal" evidence="6">
    <location>
        <begin position="729"/>
        <end position="1044"/>
    </location>
</feature>
<proteinExistence type="inferred from homology"/>
<name>A0AAX6HBL4_IRIPA</name>
<comment type="subcellular location">
    <subcellularLocation>
        <location evidence="5">Cytoplasm</location>
        <location evidence="5">Cytoskeleton</location>
        <location evidence="5">Microtubule organizing center</location>
    </subcellularLocation>
</comment>
<gene>
    <name evidence="8" type="ORF">M6B38_321840</name>
</gene>
<dbReference type="InterPro" id="IPR042241">
    <property type="entry name" value="GCP_C_sf"/>
</dbReference>
<evidence type="ECO:0000256" key="4">
    <source>
        <dbReference type="ARBA" id="ARBA00023212"/>
    </source>
</evidence>
<dbReference type="GO" id="GO:0000930">
    <property type="term" value="C:gamma-tubulin complex"/>
    <property type="evidence" value="ECO:0007669"/>
    <property type="project" value="TreeGrafter"/>
</dbReference>
<feature type="domain" description="Gamma tubulin complex component protein N-terminal" evidence="7">
    <location>
        <begin position="49"/>
        <end position="386"/>
    </location>
</feature>
<dbReference type="GO" id="GO:0031122">
    <property type="term" value="P:cytoplasmic microtubule organization"/>
    <property type="evidence" value="ECO:0007669"/>
    <property type="project" value="TreeGrafter"/>
</dbReference>
<dbReference type="InterPro" id="IPR007259">
    <property type="entry name" value="GCP"/>
</dbReference>
<evidence type="ECO:0000313" key="8">
    <source>
        <dbReference type="EMBL" id="KAJ6837971.1"/>
    </source>
</evidence>
<dbReference type="GO" id="GO:0005874">
    <property type="term" value="C:microtubule"/>
    <property type="evidence" value="ECO:0007669"/>
    <property type="project" value="UniProtKB-KW"/>
</dbReference>
<reference evidence="8" key="2">
    <citation type="submission" date="2023-04" db="EMBL/GenBank/DDBJ databases">
        <authorList>
            <person name="Bruccoleri R.E."/>
            <person name="Oakeley E.J."/>
            <person name="Faust A.-M."/>
            <person name="Dessus-Babus S."/>
            <person name="Altorfer M."/>
            <person name="Burckhardt D."/>
            <person name="Oertli M."/>
            <person name="Naumann U."/>
            <person name="Petersen F."/>
            <person name="Wong J."/>
        </authorList>
    </citation>
    <scope>NUCLEOTIDE SEQUENCE</scope>
    <source>
        <strain evidence="8">GSM-AAB239-AS_SAM_17_03QT</strain>
        <tissue evidence="8">Leaf</tissue>
    </source>
</reference>
<comment type="similarity">
    <text evidence="1 5">Belongs to the TUBGCP family.</text>
</comment>
<evidence type="ECO:0000259" key="6">
    <source>
        <dbReference type="Pfam" id="PF04130"/>
    </source>
</evidence>
<keyword evidence="4 5" id="KW-0206">Cytoskeleton</keyword>
<keyword evidence="2 5" id="KW-0963">Cytoplasm</keyword>
<dbReference type="GO" id="GO:0051321">
    <property type="term" value="P:meiotic cell cycle"/>
    <property type="evidence" value="ECO:0007669"/>
    <property type="project" value="TreeGrafter"/>
</dbReference>
<sequence length="1073" mass="121607">MAYSVLYDVQKAEVSQSFISKLHFSISNGLPHSEPISVFKSNEKELVQGVLEMLLGFSSSIFYWDNDRQEFCFKNGIYLSHLSQASLSSILNQFAFGGTCLKKVEFFVKKVEASHQRAPTLKGFANSVKSWLKRLRDIALKEEVKLAVSESGKSITLLGLTDSTSSLCSGAEFLVQVVYEAIPSTYFDPATSLHTGEMSVHILDHLFKKLNEVCLVQGGEEEAYHMLLVIFMESLLPYLEGLDSWLYEGTLDDPYEEMFFYSNGAVTIDQPAFWEMSYLLRPASWKKSKSGGHLIPCITEATMQVKKEVSDLDSVLTSTSVRGRDQNDLDGALCPVFLKNMAKAIISAGKSLQLVRHVRDDYVALVDRVDSNELCDFVNHRHKLEFDTDSLTQEFEDVTVRYKSSHVEPIAHFYQTNYTRETRDLTLSEGFLISLAGLIGDGDHIYEFFRMSFPEIAQISKTCMSKQKLVDDTGESLHASVWYNKNWFKFFTAAVSGRSHIDSGREACSQFRSRGQDCSYDKEEVEAAAATDNLKLEDDNIAKLLESSLIHSFCPRNPVVTVCTEFLQKNLANWNELNISRNFHLPPLNDESLRETIFGEKYTAETISGDLSNRGLLPRFNGTDYTLGFQFDKLSRVRLEHDTKTLETLFPFPTLLPCFQEDLSMSDLLPFQKNSTLASKVLKWIESIKLKDTPQPAVIIKECLAVYVKRQVDHIGKHILLKLMTDWKLMDELSVLRAIYLLGSGDLLKEFLLVIYDKMDKGDSWGDDFELNTVLQESIRNSADGTLLSAPDSLVVSIMKNNASDDEESAINSVTTPRKVRNQSFGIDAFDILNFTYKVSWPLDLIANAEALKKYNQVMSFLLKVKRAKFVLDKARRWMWKKGGRSTTHNYKRHLLVEQKLLHFVDAFHQYVMDRVFHSAWIELCTGMASAGSLDEVIEVHEAYLLSIQRQCFVAPDKLWALIASRIKNILGLALDFYSIQQTLNSGGAAPAVKARCEIEVDRIEKQFDDCIAFLLRILSFKLNVGHFPHLADLVTRINYNYFYMSDSGNLLTVPKFEAPSSRLAKSAAFKAE</sequence>
<keyword evidence="9" id="KW-1185">Reference proteome</keyword>
<dbReference type="PANTHER" id="PTHR19302:SF33">
    <property type="entry name" value="GAMMA-TUBULIN COMPLEX COMPONENT 5"/>
    <property type="match status" value="1"/>
</dbReference>
<evidence type="ECO:0000256" key="2">
    <source>
        <dbReference type="ARBA" id="ARBA00022490"/>
    </source>
</evidence>
<dbReference type="GO" id="GO:0000922">
    <property type="term" value="C:spindle pole"/>
    <property type="evidence" value="ECO:0007669"/>
    <property type="project" value="InterPro"/>
</dbReference>
<dbReference type="Gene3D" id="1.20.120.1900">
    <property type="entry name" value="Gamma-tubulin complex, C-terminal domain"/>
    <property type="match status" value="1"/>
</dbReference>
<dbReference type="GO" id="GO:0051011">
    <property type="term" value="F:microtubule minus-end binding"/>
    <property type="evidence" value="ECO:0007669"/>
    <property type="project" value="TreeGrafter"/>
</dbReference>
<dbReference type="GO" id="GO:0000278">
    <property type="term" value="P:mitotic cell cycle"/>
    <property type="evidence" value="ECO:0007669"/>
    <property type="project" value="TreeGrafter"/>
</dbReference>
<evidence type="ECO:0000256" key="3">
    <source>
        <dbReference type="ARBA" id="ARBA00022701"/>
    </source>
</evidence>
<dbReference type="GO" id="GO:0043015">
    <property type="term" value="F:gamma-tubulin binding"/>
    <property type="evidence" value="ECO:0007669"/>
    <property type="project" value="InterPro"/>
</dbReference>
<dbReference type="InterPro" id="IPR040457">
    <property type="entry name" value="GCP_C"/>
</dbReference>
<reference evidence="8" key="1">
    <citation type="journal article" date="2023" name="GigaByte">
        <title>Genome assembly of the bearded iris, Iris pallida Lam.</title>
        <authorList>
            <person name="Bruccoleri R.E."/>
            <person name="Oakeley E.J."/>
            <person name="Faust A.M.E."/>
            <person name="Altorfer M."/>
            <person name="Dessus-Babus S."/>
            <person name="Burckhardt D."/>
            <person name="Oertli M."/>
            <person name="Naumann U."/>
            <person name="Petersen F."/>
            <person name="Wong J."/>
        </authorList>
    </citation>
    <scope>NUCLEOTIDE SEQUENCE</scope>
    <source>
        <strain evidence="8">GSM-AAB239-AS_SAM_17_03QT</strain>
    </source>
</reference>
<dbReference type="AlphaFoldDB" id="A0AAX6HBL4"/>
<keyword evidence="3 5" id="KW-0493">Microtubule</keyword>
<dbReference type="GO" id="GO:0051225">
    <property type="term" value="P:spindle assembly"/>
    <property type="evidence" value="ECO:0007669"/>
    <property type="project" value="TreeGrafter"/>
</dbReference>
<evidence type="ECO:0000259" key="7">
    <source>
        <dbReference type="Pfam" id="PF17681"/>
    </source>
</evidence>
<dbReference type="GO" id="GO:0007020">
    <property type="term" value="P:microtubule nucleation"/>
    <property type="evidence" value="ECO:0007669"/>
    <property type="project" value="InterPro"/>
</dbReference>
<dbReference type="Pfam" id="PF04130">
    <property type="entry name" value="GCP_C_terminal"/>
    <property type="match status" value="1"/>
</dbReference>
<comment type="function">
    <text evidence="5">Component of the gamma-tubulin ring complex (gTuRC) which mediates microtubule nucleation.</text>
</comment>
<evidence type="ECO:0000256" key="1">
    <source>
        <dbReference type="ARBA" id="ARBA00010337"/>
    </source>
</evidence>
<organism evidence="8 9">
    <name type="scientific">Iris pallida</name>
    <name type="common">Sweet iris</name>
    <dbReference type="NCBI Taxonomy" id="29817"/>
    <lineage>
        <taxon>Eukaryota</taxon>
        <taxon>Viridiplantae</taxon>
        <taxon>Streptophyta</taxon>
        <taxon>Embryophyta</taxon>
        <taxon>Tracheophyta</taxon>
        <taxon>Spermatophyta</taxon>
        <taxon>Magnoliopsida</taxon>
        <taxon>Liliopsida</taxon>
        <taxon>Asparagales</taxon>
        <taxon>Iridaceae</taxon>
        <taxon>Iridoideae</taxon>
        <taxon>Irideae</taxon>
        <taxon>Iris</taxon>
    </lineage>
</organism>
<dbReference type="Pfam" id="PF17681">
    <property type="entry name" value="GCP_N_terminal"/>
    <property type="match status" value="1"/>
</dbReference>